<evidence type="ECO:0000256" key="6">
    <source>
        <dbReference type="PIRSR" id="PIRSR602401-1"/>
    </source>
</evidence>
<reference evidence="9" key="3">
    <citation type="submission" date="2025-08" db="UniProtKB">
        <authorList>
            <consortium name="RefSeq"/>
        </authorList>
    </citation>
    <scope>IDENTIFICATION</scope>
    <source>
        <strain evidence="9">NI907</strain>
    </source>
</reference>
<reference evidence="9" key="2">
    <citation type="submission" date="2019-10" db="EMBL/GenBank/DDBJ databases">
        <authorList>
            <consortium name="NCBI Genome Project"/>
        </authorList>
    </citation>
    <scope>NUCLEOTIDE SEQUENCE</scope>
    <source>
        <strain evidence="9">NI907</strain>
    </source>
</reference>
<dbReference type="GeneID" id="41964946"/>
<dbReference type="Pfam" id="PF00067">
    <property type="entry name" value="p450"/>
    <property type="match status" value="2"/>
</dbReference>
<sequence length="565" mass="62925">MFSPASITLLSLLAVCAFYKMLLPRLYPRVLPGIPHNEKHAKRLLGDLPAVESHAAEKGCSKSEATFDTINRGTTNFPIAQMLVPNIMPHAILMIDDPREVEDILRRRGKEFDRSSMTAAFFKPLLPKASISLFTTPELKAQKKLWADSMSSDFLKTVVAPHAFRTVSLLVDIWRLKVGTEFQAQSDLLDGLMDLMWATVLGSDLGVLSSKLAAPPTTRADLYLLPKAAATSRQMFFDATSFLEGESVYTRAGWGQLRSGFINLLPGYHRVRKNMNREMKRLIAAARSRPQQKHGSQNSGMTCAMDFVLERELQLADKGNIVEATNLEQELMLFMIAGIDSTAFTLAWCLKLLSKHQQIQHELRDALKTAFGDCDNGESLPPVHDLASKDIPYLDAFIHEMLRIANTSGSVVRRATTDTTVLGCSVPAGTELVLNTRVIKTPISVDETLRSITCREAQTKRPRGGVEGPSGQNLEAFDPRRWLYSDTEGMDVFDPEALPTLLFSHGTRGCFGKRLAMLNLRVFIVILVFSFKFMPIPESKDDWSADEAIFRSPKQCLVKLSVCDQ</sequence>
<keyword evidence="8" id="KW-1185">Reference proteome</keyword>
<dbReference type="GO" id="GO:0020037">
    <property type="term" value="F:heme binding"/>
    <property type="evidence" value="ECO:0007669"/>
    <property type="project" value="InterPro"/>
</dbReference>
<dbReference type="PROSITE" id="PS00086">
    <property type="entry name" value="CYTOCHROME_P450"/>
    <property type="match status" value="1"/>
</dbReference>
<keyword evidence="4 6" id="KW-0479">Metal-binding</keyword>
<dbReference type="KEGG" id="pgri:PgNI_10062"/>
<comment type="cofactor">
    <cofactor evidence="1 6">
        <name>heme</name>
        <dbReference type="ChEBI" id="CHEBI:30413"/>
    </cofactor>
</comment>
<keyword evidence="7" id="KW-0560">Oxidoreductase</keyword>
<dbReference type="GO" id="GO:0004497">
    <property type="term" value="F:monooxygenase activity"/>
    <property type="evidence" value="ECO:0007669"/>
    <property type="project" value="UniProtKB-KW"/>
</dbReference>
<comment type="similarity">
    <text evidence="2 7">Belongs to the cytochrome P450 family.</text>
</comment>
<gene>
    <name evidence="9" type="ORF">PgNI_10062</name>
</gene>
<evidence type="ECO:0000256" key="2">
    <source>
        <dbReference type="ARBA" id="ARBA00010617"/>
    </source>
</evidence>
<dbReference type="InterPro" id="IPR002401">
    <property type="entry name" value="Cyt_P450_E_grp-I"/>
</dbReference>
<dbReference type="Gene3D" id="1.10.630.10">
    <property type="entry name" value="Cytochrome P450"/>
    <property type="match status" value="1"/>
</dbReference>
<evidence type="ECO:0000256" key="3">
    <source>
        <dbReference type="ARBA" id="ARBA00022617"/>
    </source>
</evidence>
<dbReference type="InterPro" id="IPR017972">
    <property type="entry name" value="Cyt_P450_CS"/>
</dbReference>
<dbReference type="PANTHER" id="PTHR24305">
    <property type="entry name" value="CYTOCHROME P450"/>
    <property type="match status" value="1"/>
</dbReference>
<evidence type="ECO:0000313" key="8">
    <source>
        <dbReference type="Proteomes" id="UP000515153"/>
    </source>
</evidence>
<evidence type="ECO:0000256" key="7">
    <source>
        <dbReference type="RuleBase" id="RU000461"/>
    </source>
</evidence>
<evidence type="ECO:0000313" key="9">
    <source>
        <dbReference type="RefSeq" id="XP_030977654.1"/>
    </source>
</evidence>
<dbReference type="RefSeq" id="XP_030977654.1">
    <property type="nucleotide sequence ID" value="XM_031130038.1"/>
</dbReference>
<organism evidence="8 9">
    <name type="scientific">Pyricularia grisea</name>
    <name type="common">Crabgrass-specific blast fungus</name>
    <name type="synonym">Magnaporthe grisea</name>
    <dbReference type="NCBI Taxonomy" id="148305"/>
    <lineage>
        <taxon>Eukaryota</taxon>
        <taxon>Fungi</taxon>
        <taxon>Dikarya</taxon>
        <taxon>Ascomycota</taxon>
        <taxon>Pezizomycotina</taxon>
        <taxon>Sordariomycetes</taxon>
        <taxon>Sordariomycetidae</taxon>
        <taxon>Magnaporthales</taxon>
        <taxon>Pyriculariaceae</taxon>
        <taxon>Pyricularia</taxon>
    </lineage>
</organism>
<dbReference type="GO" id="GO:0005506">
    <property type="term" value="F:iron ion binding"/>
    <property type="evidence" value="ECO:0007669"/>
    <property type="project" value="InterPro"/>
</dbReference>
<evidence type="ECO:0008006" key="10">
    <source>
        <dbReference type="Google" id="ProtNLM"/>
    </source>
</evidence>
<proteinExistence type="inferred from homology"/>
<accession>A0A6P8AS00</accession>
<evidence type="ECO:0000256" key="1">
    <source>
        <dbReference type="ARBA" id="ARBA00001971"/>
    </source>
</evidence>
<keyword evidence="7" id="KW-0503">Monooxygenase</keyword>
<dbReference type="AlphaFoldDB" id="A0A6P8AS00"/>
<dbReference type="InterPro" id="IPR050121">
    <property type="entry name" value="Cytochrome_P450_monoxygenase"/>
</dbReference>
<feature type="binding site" description="axial binding residue" evidence="6">
    <location>
        <position position="510"/>
    </location>
    <ligand>
        <name>heme</name>
        <dbReference type="ChEBI" id="CHEBI:30413"/>
    </ligand>
    <ligandPart>
        <name>Fe</name>
        <dbReference type="ChEBI" id="CHEBI:18248"/>
    </ligandPart>
</feature>
<dbReference type="PRINTS" id="PR00463">
    <property type="entry name" value="EP450I"/>
</dbReference>
<dbReference type="InterPro" id="IPR001128">
    <property type="entry name" value="Cyt_P450"/>
</dbReference>
<dbReference type="InterPro" id="IPR036396">
    <property type="entry name" value="Cyt_P450_sf"/>
</dbReference>
<name>A0A6P8AS00_PYRGI</name>
<dbReference type="PRINTS" id="PR00385">
    <property type="entry name" value="P450"/>
</dbReference>
<keyword evidence="3 6" id="KW-0349">Heme</keyword>
<reference evidence="9" key="1">
    <citation type="journal article" date="2019" name="Mol. Biol. Evol.">
        <title>Blast fungal genomes show frequent chromosomal changes, gene gains and losses, and effector gene turnover.</title>
        <authorList>
            <person name="Gomez Luciano L.B."/>
            <person name="Jason Tsai I."/>
            <person name="Chuma I."/>
            <person name="Tosa Y."/>
            <person name="Chen Y.H."/>
            <person name="Li J.Y."/>
            <person name="Li M.Y."/>
            <person name="Jade Lu M.Y."/>
            <person name="Nakayashiki H."/>
            <person name="Li W.H."/>
        </authorList>
    </citation>
    <scope>NUCLEOTIDE SEQUENCE</scope>
    <source>
        <strain evidence="9">NI907</strain>
    </source>
</reference>
<evidence type="ECO:0000256" key="4">
    <source>
        <dbReference type="ARBA" id="ARBA00022723"/>
    </source>
</evidence>
<dbReference type="Proteomes" id="UP000515153">
    <property type="component" value="Unplaced"/>
</dbReference>
<dbReference type="PANTHER" id="PTHR24305:SF232">
    <property type="entry name" value="P450, PUTATIVE (EUROFUNG)-RELATED"/>
    <property type="match status" value="1"/>
</dbReference>
<dbReference type="GO" id="GO:0016705">
    <property type="term" value="F:oxidoreductase activity, acting on paired donors, with incorporation or reduction of molecular oxygen"/>
    <property type="evidence" value="ECO:0007669"/>
    <property type="project" value="InterPro"/>
</dbReference>
<protein>
    <recommendedName>
        <fullName evidence="10">Cytochrome P450</fullName>
    </recommendedName>
</protein>
<evidence type="ECO:0000256" key="5">
    <source>
        <dbReference type="ARBA" id="ARBA00023004"/>
    </source>
</evidence>
<dbReference type="SUPFAM" id="SSF48264">
    <property type="entry name" value="Cytochrome P450"/>
    <property type="match status" value="1"/>
</dbReference>
<keyword evidence="5 6" id="KW-0408">Iron</keyword>